<dbReference type="Gene3D" id="2.60.130.10">
    <property type="entry name" value="Aromatic compound dioxygenase"/>
    <property type="match status" value="1"/>
</dbReference>
<feature type="domain" description="Intradiol ring-cleavage dioxygenases" evidence="3">
    <location>
        <begin position="148"/>
        <end position="234"/>
    </location>
</feature>
<protein>
    <submittedName>
        <fullName evidence="4">Aromatic compound dioxygenase</fullName>
    </submittedName>
</protein>
<dbReference type="OrthoDB" id="121380at2759"/>
<feature type="chain" id="PRO_5025425248" evidence="2">
    <location>
        <begin position="24"/>
        <end position="511"/>
    </location>
</feature>
<dbReference type="CDD" id="cd03457">
    <property type="entry name" value="intradiol_dioxygenase_like"/>
    <property type="match status" value="1"/>
</dbReference>
<keyword evidence="4" id="KW-0223">Dioxygenase</keyword>
<dbReference type="EMBL" id="ML987189">
    <property type="protein sequence ID" value="KAF2256713.1"/>
    <property type="molecule type" value="Genomic_DNA"/>
</dbReference>
<dbReference type="PANTHER" id="PTHR34315">
    <property type="match status" value="1"/>
</dbReference>
<accession>A0A6A6J5G0</accession>
<evidence type="ECO:0000313" key="5">
    <source>
        <dbReference type="Proteomes" id="UP000800094"/>
    </source>
</evidence>
<dbReference type="RefSeq" id="XP_033691717.1">
    <property type="nucleotide sequence ID" value="XM_033821501.1"/>
</dbReference>
<dbReference type="InterPro" id="IPR015889">
    <property type="entry name" value="Intradiol_dOase_core"/>
</dbReference>
<dbReference type="GO" id="GO:0008199">
    <property type="term" value="F:ferric iron binding"/>
    <property type="evidence" value="ECO:0007669"/>
    <property type="project" value="InterPro"/>
</dbReference>
<feature type="compositionally biased region" description="Low complexity" evidence="1">
    <location>
        <begin position="463"/>
        <end position="485"/>
    </location>
</feature>
<dbReference type="SUPFAM" id="SSF49482">
    <property type="entry name" value="Aromatic compound dioxygenase"/>
    <property type="match status" value="1"/>
</dbReference>
<name>A0A6A6J5G0_9PLEO</name>
<feature type="region of interest" description="Disordered" evidence="1">
    <location>
        <begin position="365"/>
        <end position="511"/>
    </location>
</feature>
<evidence type="ECO:0000259" key="3">
    <source>
        <dbReference type="Pfam" id="PF00775"/>
    </source>
</evidence>
<dbReference type="GeneID" id="54574831"/>
<dbReference type="GO" id="GO:0016702">
    <property type="term" value="F:oxidoreductase activity, acting on single donors with incorporation of molecular oxygen, incorporation of two atoms of oxygen"/>
    <property type="evidence" value="ECO:0007669"/>
    <property type="project" value="InterPro"/>
</dbReference>
<sequence length="511" mass="53627">MVNFASIISGAVAASSLLGFASAHPGEKHDMSHVKRQIDARQLRAAAAKRSLSNCQNSLKHRELMQRSMARRAQALNDLREKRGIKVNSKKYRRDLATLQEFEAVNHNMTGTVDYTPNTPESTIFAANTSCILSPDVTDGPYYVLGELVRQDVKEDQVGIDLYLEVQYIDTETCEPVQDLYVDVWNCNSTGTYSGVESGQGGLNSTFLRGIQSTDEDGVVTFETLFPGHYTGRATHTHLLVKSNVTLRENGTTEGGAVTHIGQLFYPEDLITDVETTSPYNTNTIERTSNDDDVWSIVQAANDYDPFPEFVYLGDTVSDGLLAWIQIGINTTQDLSNDEYYAVAATYYEGGGVANADNPLIGGGNGTMPSGAMPSGAIPTDIPSGAVASDAAGDAASSTAPSSDAPPSDIPTALPSGAPQQSEMPAGQGPTGPNSMPSGAPQQSGMPTGQRPTGPNSMSSRVPQPSGMPSGAPSSAGPAGQQPSGKQSMPQGGPAPSGFATSAARPGRGGA</sequence>
<evidence type="ECO:0000313" key="4">
    <source>
        <dbReference type="EMBL" id="KAF2256713.1"/>
    </source>
</evidence>
<dbReference type="AlphaFoldDB" id="A0A6A6J5G0"/>
<evidence type="ECO:0000256" key="1">
    <source>
        <dbReference type="SAM" id="MobiDB-lite"/>
    </source>
</evidence>
<reference evidence="4" key="1">
    <citation type="journal article" date="2020" name="Stud. Mycol.">
        <title>101 Dothideomycetes genomes: a test case for predicting lifestyles and emergence of pathogens.</title>
        <authorList>
            <person name="Haridas S."/>
            <person name="Albert R."/>
            <person name="Binder M."/>
            <person name="Bloem J."/>
            <person name="Labutti K."/>
            <person name="Salamov A."/>
            <person name="Andreopoulos B."/>
            <person name="Baker S."/>
            <person name="Barry K."/>
            <person name="Bills G."/>
            <person name="Bluhm B."/>
            <person name="Cannon C."/>
            <person name="Castanera R."/>
            <person name="Culley D."/>
            <person name="Daum C."/>
            <person name="Ezra D."/>
            <person name="Gonzalez J."/>
            <person name="Henrissat B."/>
            <person name="Kuo A."/>
            <person name="Liang C."/>
            <person name="Lipzen A."/>
            <person name="Lutzoni F."/>
            <person name="Magnuson J."/>
            <person name="Mondo S."/>
            <person name="Nolan M."/>
            <person name="Ohm R."/>
            <person name="Pangilinan J."/>
            <person name="Park H.-J."/>
            <person name="Ramirez L."/>
            <person name="Alfaro M."/>
            <person name="Sun H."/>
            <person name="Tritt A."/>
            <person name="Yoshinaga Y."/>
            <person name="Zwiers L.-H."/>
            <person name="Turgeon B."/>
            <person name="Goodwin S."/>
            <person name="Spatafora J."/>
            <person name="Crous P."/>
            <person name="Grigoriev I."/>
        </authorList>
    </citation>
    <scope>NUCLEOTIDE SEQUENCE</scope>
    <source>
        <strain evidence="4">CBS 122368</strain>
    </source>
</reference>
<feature type="signal peptide" evidence="2">
    <location>
        <begin position="1"/>
        <end position="23"/>
    </location>
</feature>
<dbReference type="InterPro" id="IPR000627">
    <property type="entry name" value="Intradiol_dOase_C"/>
</dbReference>
<keyword evidence="2" id="KW-0732">Signal</keyword>
<keyword evidence="5" id="KW-1185">Reference proteome</keyword>
<feature type="compositionally biased region" description="Low complexity" evidence="1">
    <location>
        <begin position="383"/>
        <end position="413"/>
    </location>
</feature>
<dbReference type="PANTHER" id="PTHR34315:SF2">
    <property type="entry name" value="ANCHORED DIOXYGENASE, PUTATIVE (AFU_ORTHOLOGUE AFUA_3G01800)-RELATED"/>
    <property type="match status" value="1"/>
</dbReference>
<gene>
    <name evidence="4" type="ORF">BU26DRAFT_27983</name>
</gene>
<feature type="compositionally biased region" description="Polar residues" evidence="1">
    <location>
        <begin position="431"/>
        <end position="462"/>
    </location>
</feature>
<dbReference type="Pfam" id="PF00775">
    <property type="entry name" value="Dioxygenase_C"/>
    <property type="match status" value="1"/>
</dbReference>
<keyword evidence="4" id="KW-0560">Oxidoreductase</keyword>
<organism evidence="4 5">
    <name type="scientific">Trematosphaeria pertusa</name>
    <dbReference type="NCBI Taxonomy" id="390896"/>
    <lineage>
        <taxon>Eukaryota</taxon>
        <taxon>Fungi</taxon>
        <taxon>Dikarya</taxon>
        <taxon>Ascomycota</taxon>
        <taxon>Pezizomycotina</taxon>
        <taxon>Dothideomycetes</taxon>
        <taxon>Pleosporomycetidae</taxon>
        <taxon>Pleosporales</taxon>
        <taxon>Massarineae</taxon>
        <taxon>Trematosphaeriaceae</taxon>
        <taxon>Trematosphaeria</taxon>
    </lineage>
</organism>
<proteinExistence type="predicted"/>
<evidence type="ECO:0000256" key="2">
    <source>
        <dbReference type="SAM" id="SignalP"/>
    </source>
</evidence>
<dbReference type="Proteomes" id="UP000800094">
    <property type="component" value="Unassembled WGS sequence"/>
</dbReference>